<evidence type="ECO:0000313" key="2">
    <source>
        <dbReference type="Proteomes" id="UP000593563"/>
    </source>
</evidence>
<comment type="caution">
    <text evidence="1">The sequence shown here is derived from an EMBL/GenBank/DDBJ whole genome shotgun (WGS) entry which is preliminary data.</text>
</comment>
<evidence type="ECO:0000313" key="1">
    <source>
        <dbReference type="EMBL" id="KAF1001970.1"/>
    </source>
</evidence>
<name>A0A6L5B8T7_APIGR</name>
<gene>
    <name evidence="1" type="ORF">AG4045_030787</name>
</gene>
<sequence length="120" mass="13431">MYAVVYFDRHSWLLSLPHSKSNCDFKQLNVLELFLDCIMKPSEKLIQFDVGGICNSCGGKLPTSPGHYAIAALYYLCDESNQDDVLKPKVVNIVKRYAASSSVRVSFSNLAQAFLDKHVP</sequence>
<protein>
    <submittedName>
        <fullName evidence="1">Uncharacterized protein</fullName>
    </submittedName>
</protein>
<dbReference type="Proteomes" id="UP000593563">
    <property type="component" value="Unassembled WGS sequence"/>
</dbReference>
<keyword evidence="2" id="KW-1185">Reference proteome</keyword>
<dbReference type="AlphaFoldDB" id="A0A6L5B8T7"/>
<reference evidence="1" key="1">
    <citation type="submission" date="2020-01" db="EMBL/GenBank/DDBJ databases">
        <title>The Celery Genome Sequence Reveals Sequential Paleo-tetraploidization, Resistance Gene Elimination, Karyotype Evolution, and Functional Innovation in Apiales.</title>
        <authorList>
            <person name="Song X."/>
        </authorList>
    </citation>
    <scope>NUCLEOTIDE SEQUENCE</scope>
    <source>
        <tissue evidence="1">Leaf</tissue>
    </source>
</reference>
<dbReference type="PANTHER" id="PTHR46263">
    <property type="entry name" value="ARMADILLO REPEAT-CONTAINING PROTEIN 7"/>
    <property type="match status" value="1"/>
</dbReference>
<dbReference type="EMBL" id="WRXP01001985">
    <property type="protein sequence ID" value="KAF1001970.1"/>
    <property type="molecule type" value="Genomic_DNA"/>
</dbReference>
<accession>A0A6L5B8T7</accession>
<dbReference type="InterPro" id="IPR042462">
    <property type="entry name" value="ARMC7"/>
</dbReference>
<dbReference type="PANTHER" id="PTHR46263:SF1">
    <property type="entry name" value="ARMADILLO REPEAT-CONTAINING PROTEIN 7"/>
    <property type="match status" value="1"/>
</dbReference>
<organism evidence="1 2">
    <name type="scientific">Apium graveolens</name>
    <name type="common">Celery</name>
    <dbReference type="NCBI Taxonomy" id="4045"/>
    <lineage>
        <taxon>Eukaryota</taxon>
        <taxon>Viridiplantae</taxon>
        <taxon>Streptophyta</taxon>
        <taxon>Embryophyta</taxon>
        <taxon>Tracheophyta</taxon>
        <taxon>Spermatophyta</taxon>
        <taxon>Magnoliopsida</taxon>
        <taxon>eudicotyledons</taxon>
        <taxon>Gunneridae</taxon>
        <taxon>Pentapetalae</taxon>
        <taxon>asterids</taxon>
        <taxon>campanulids</taxon>
        <taxon>Apiales</taxon>
        <taxon>Apiaceae</taxon>
        <taxon>Apioideae</taxon>
        <taxon>apioid superclade</taxon>
        <taxon>Apieae</taxon>
        <taxon>Apium</taxon>
    </lineage>
</organism>
<proteinExistence type="predicted"/>